<proteinExistence type="inferred from homology"/>
<evidence type="ECO:0000313" key="8">
    <source>
        <dbReference type="EMBL" id="CAF4174973.1"/>
    </source>
</evidence>
<comment type="caution">
    <text evidence="8">The sequence shown here is derived from an EMBL/GenBank/DDBJ whole genome shotgun (WGS) entry which is preliminary data.</text>
</comment>
<keyword evidence="3" id="KW-0963">Cytoplasm</keyword>
<protein>
    <submittedName>
        <fullName evidence="8">Uncharacterized protein</fullName>
    </submittedName>
</protein>
<evidence type="ECO:0000256" key="2">
    <source>
        <dbReference type="ARBA" id="ARBA00007249"/>
    </source>
</evidence>
<dbReference type="InterPro" id="IPR000795">
    <property type="entry name" value="T_Tr_GTP-bd_dom"/>
</dbReference>
<comment type="subcellular location">
    <subcellularLocation>
        <location evidence="1">Cytoplasm</location>
    </subcellularLocation>
</comment>
<dbReference type="InterPro" id="IPR009000">
    <property type="entry name" value="Transl_B-barrel_sf"/>
</dbReference>
<name>A0A819ZIK6_9BILA</name>
<evidence type="ECO:0000313" key="9">
    <source>
        <dbReference type="Proteomes" id="UP000663836"/>
    </source>
</evidence>
<dbReference type="SUPFAM" id="SSF50447">
    <property type="entry name" value="Translation proteins"/>
    <property type="match status" value="1"/>
</dbReference>
<dbReference type="Pfam" id="PF22594">
    <property type="entry name" value="GTP-eEF1A_C"/>
    <property type="match status" value="1"/>
</dbReference>
<dbReference type="AlphaFoldDB" id="A0A819ZIK6"/>
<dbReference type="GO" id="GO:0005525">
    <property type="term" value="F:GTP binding"/>
    <property type="evidence" value="ECO:0007669"/>
    <property type="project" value="UniProtKB-KW"/>
</dbReference>
<dbReference type="InterPro" id="IPR050100">
    <property type="entry name" value="TRAFAC_GTPase_members"/>
</dbReference>
<dbReference type="InterPro" id="IPR027417">
    <property type="entry name" value="P-loop_NTPase"/>
</dbReference>
<dbReference type="Pfam" id="PF00009">
    <property type="entry name" value="GTP_EFTU"/>
    <property type="match status" value="1"/>
</dbReference>
<reference evidence="8" key="1">
    <citation type="submission" date="2021-02" db="EMBL/GenBank/DDBJ databases">
        <authorList>
            <person name="Nowell W R."/>
        </authorList>
    </citation>
    <scope>NUCLEOTIDE SEQUENCE</scope>
</reference>
<dbReference type="Gene3D" id="3.40.50.300">
    <property type="entry name" value="P-loop containing nucleotide triphosphate hydrolases"/>
    <property type="match status" value="1"/>
</dbReference>
<evidence type="ECO:0000259" key="6">
    <source>
        <dbReference type="Pfam" id="PF00009"/>
    </source>
</evidence>
<organism evidence="8 9">
    <name type="scientific">Rotaria sordida</name>
    <dbReference type="NCBI Taxonomy" id="392033"/>
    <lineage>
        <taxon>Eukaryota</taxon>
        <taxon>Metazoa</taxon>
        <taxon>Spiralia</taxon>
        <taxon>Gnathifera</taxon>
        <taxon>Rotifera</taxon>
        <taxon>Eurotatoria</taxon>
        <taxon>Bdelloidea</taxon>
        <taxon>Philodinida</taxon>
        <taxon>Philodinidae</taxon>
        <taxon>Rotaria</taxon>
    </lineage>
</organism>
<evidence type="ECO:0000256" key="5">
    <source>
        <dbReference type="ARBA" id="ARBA00023134"/>
    </source>
</evidence>
<evidence type="ECO:0000259" key="7">
    <source>
        <dbReference type="Pfam" id="PF22594"/>
    </source>
</evidence>
<gene>
    <name evidence="8" type="ORF">JBS370_LOCUS35207</name>
</gene>
<dbReference type="CDD" id="cd04089">
    <property type="entry name" value="eRF3_II"/>
    <property type="match status" value="1"/>
</dbReference>
<dbReference type="GO" id="GO:0003924">
    <property type="term" value="F:GTPase activity"/>
    <property type="evidence" value="ECO:0007669"/>
    <property type="project" value="InterPro"/>
</dbReference>
<evidence type="ECO:0000256" key="4">
    <source>
        <dbReference type="ARBA" id="ARBA00022741"/>
    </source>
</evidence>
<feature type="non-terminal residue" evidence="8">
    <location>
        <position position="1"/>
    </location>
</feature>
<accession>A0A819ZIK6</accession>
<dbReference type="SUPFAM" id="SSF50465">
    <property type="entry name" value="EF-Tu/eEF-1alpha/eIF2-gamma C-terminal domain"/>
    <property type="match status" value="1"/>
</dbReference>
<sequence>RSLGGKFHSLEQLRNESNIQIDFDKFFSYLLTLKTRNDNLQYRIHIEPHLTPQNIADIESVCSLDYTSSYINWSIVKTTNDKNQFQVKQWNSLEKNISFNNIYISQIQQIRAILNTLLHCHSKSKRPVYHISGRDVALRFGLFVGNEQSSAEFFLTNLIFNNIRNNEMISIDIDDQLKMNYHRTSKGQREPMAQYSEMENIVVQQDIAQKKQIVNILFCGHVGCGKKMIEKQLRYGRYEKETEQRTTVGTDRILFETETKHIISQDQVSFTYDAECRFYEKLTVADVVIFVFSAIPSQFQYYCESERFQEFTMLVKTAGVRYLVVLINKMDDPTVNWDQARYEEIKDKVSSDFKNCGLKPGEDTVFMPCSGMRGAFLKEHPGEQLVPWYKGSTFIEYLDSLPSFNRRSIDGPLRIPIVDSYKKMGVIVVGKIESGCCRVGDKCIIMPSRTQVEVTNIYYGDIERDSCVCGENVRLKLKNVEEEISPGFMICDAEQEPCGVGRVFDAQIMLTDYYSIICSGFCAPLYINGAIFDVQLQKLILIRDQYTNQIIQERPRFIKQGQVAIARFELTESDQIICMEPFKRFPQLANFMLRDCGRVVVLGKVLKII</sequence>
<dbReference type="InterPro" id="IPR054696">
    <property type="entry name" value="GTP-eEF1A_C"/>
</dbReference>
<feature type="non-terminal residue" evidence="8">
    <location>
        <position position="609"/>
    </location>
</feature>
<evidence type="ECO:0000256" key="3">
    <source>
        <dbReference type="ARBA" id="ARBA00022490"/>
    </source>
</evidence>
<keyword evidence="5" id="KW-0342">GTP-binding</keyword>
<dbReference type="FunFam" id="2.40.30.10:FF:000020">
    <property type="entry name" value="Translation elongation factor EF-1"/>
    <property type="match status" value="1"/>
</dbReference>
<dbReference type="PANTHER" id="PTHR23115">
    <property type="entry name" value="TRANSLATION FACTOR"/>
    <property type="match status" value="1"/>
</dbReference>
<feature type="domain" description="Tr-type G" evidence="6">
    <location>
        <begin position="239"/>
        <end position="378"/>
    </location>
</feature>
<evidence type="ECO:0000256" key="1">
    <source>
        <dbReference type="ARBA" id="ARBA00004496"/>
    </source>
</evidence>
<keyword evidence="4" id="KW-0547">Nucleotide-binding</keyword>
<dbReference type="SUPFAM" id="SSF52540">
    <property type="entry name" value="P-loop containing nucleoside triphosphate hydrolases"/>
    <property type="match status" value="1"/>
</dbReference>
<comment type="similarity">
    <text evidence="2">Belongs to the TRAFAC class translation factor GTPase superfamily. Classic translation factor GTPase family. EF-Tu/EF-1A subfamily.</text>
</comment>
<dbReference type="Proteomes" id="UP000663836">
    <property type="component" value="Unassembled WGS sequence"/>
</dbReference>
<dbReference type="GO" id="GO:0005737">
    <property type="term" value="C:cytoplasm"/>
    <property type="evidence" value="ECO:0007669"/>
    <property type="project" value="UniProtKB-SubCell"/>
</dbReference>
<dbReference type="InterPro" id="IPR009001">
    <property type="entry name" value="Transl_elong_EF1A/Init_IF2_C"/>
</dbReference>
<dbReference type="Gene3D" id="2.40.30.10">
    <property type="entry name" value="Translation factors"/>
    <property type="match status" value="2"/>
</dbReference>
<dbReference type="EMBL" id="CAJOBD010011975">
    <property type="protein sequence ID" value="CAF4174973.1"/>
    <property type="molecule type" value="Genomic_DNA"/>
</dbReference>
<feature type="domain" description="GTP-eEF1A C-terminal" evidence="7">
    <location>
        <begin position="504"/>
        <end position="605"/>
    </location>
</feature>